<keyword evidence="2" id="KW-1185">Reference proteome</keyword>
<evidence type="ECO:0000313" key="1">
    <source>
        <dbReference type="EMBL" id="PNY26823.1"/>
    </source>
</evidence>
<dbReference type="AlphaFoldDB" id="A0A2K3QH47"/>
<reference evidence="1 2" key="1">
    <citation type="submission" date="2017-08" db="EMBL/GenBank/DDBJ databases">
        <title>Harnessing the power of phylogenomics to disentangle the directionality and signatures of interkingdom host jumping in the parasitic fungal genus Tolypocladium.</title>
        <authorList>
            <person name="Quandt C.A."/>
            <person name="Patterson W."/>
            <person name="Spatafora J.W."/>
        </authorList>
    </citation>
    <scope>NUCLEOTIDE SEQUENCE [LARGE SCALE GENOMIC DNA]</scope>
    <source>
        <strain evidence="1 2">CBS 113982</strain>
    </source>
</reference>
<comment type="caution">
    <text evidence="1">The sequence shown here is derived from an EMBL/GenBank/DDBJ whole genome shotgun (WGS) entry which is preliminary data.</text>
</comment>
<dbReference type="OrthoDB" id="440160at2759"/>
<name>A0A2K3QH47_9HYPO</name>
<dbReference type="EMBL" id="NRSZ01000494">
    <property type="protein sequence ID" value="PNY26823.1"/>
    <property type="molecule type" value="Genomic_DNA"/>
</dbReference>
<sequence length="103" mass="11444">MGRHRGINYTRDSDKVHESLLNSPHRTQLDERPLQSFRCTARGGGARYPTWVKGNPRCSAAEYLRCQERACTVSEDQGTKSPSNVAQLGASLRWSYHAPVVGG</sequence>
<gene>
    <name evidence="1" type="ORF">TCAP_03250</name>
</gene>
<protein>
    <submittedName>
        <fullName evidence="1">Uncharacterized protein</fullName>
    </submittedName>
</protein>
<evidence type="ECO:0000313" key="2">
    <source>
        <dbReference type="Proteomes" id="UP000236621"/>
    </source>
</evidence>
<proteinExistence type="predicted"/>
<dbReference type="Proteomes" id="UP000236621">
    <property type="component" value="Unassembled WGS sequence"/>
</dbReference>
<accession>A0A2K3QH47</accession>
<organism evidence="1 2">
    <name type="scientific">Tolypocladium capitatum</name>
    <dbReference type="NCBI Taxonomy" id="45235"/>
    <lineage>
        <taxon>Eukaryota</taxon>
        <taxon>Fungi</taxon>
        <taxon>Dikarya</taxon>
        <taxon>Ascomycota</taxon>
        <taxon>Pezizomycotina</taxon>
        <taxon>Sordariomycetes</taxon>
        <taxon>Hypocreomycetidae</taxon>
        <taxon>Hypocreales</taxon>
        <taxon>Ophiocordycipitaceae</taxon>
        <taxon>Tolypocladium</taxon>
    </lineage>
</organism>